<feature type="chain" id="PRO_5025684072" evidence="1">
    <location>
        <begin position="19"/>
        <end position="170"/>
    </location>
</feature>
<dbReference type="EMBL" id="ML976665">
    <property type="protein sequence ID" value="KAF1976832.1"/>
    <property type="molecule type" value="Genomic_DNA"/>
</dbReference>
<name>A0A6A5VM91_9PLEO</name>
<evidence type="ECO:0000313" key="2">
    <source>
        <dbReference type="EMBL" id="KAF1976832.1"/>
    </source>
</evidence>
<keyword evidence="1" id="KW-0732">Signal</keyword>
<dbReference type="Proteomes" id="UP000800036">
    <property type="component" value="Unassembled WGS sequence"/>
</dbReference>
<protein>
    <submittedName>
        <fullName evidence="2">Uncharacterized protein</fullName>
    </submittedName>
</protein>
<sequence length="170" mass="19607">MQLTALLLALAYALFAAAQDNPIDIPGVNETDIGPQGRPVGPVVFKFQYVKERGKYYYFLSMEELRERDHFEEARCYNAYSMEVEMIEFYPAGFDKDDLACRMYECKDCKQNGHYSTIEYKKDADCYQDLNNCAPREDPKFIWAKNVASMRCWKPSRGFPPTGDMGVTVL</sequence>
<dbReference type="AlphaFoldDB" id="A0A6A5VM91"/>
<organism evidence="2 3">
    <name type="scientific">Bimuria novae-zelandiae CBS 107.79</name>
    <dbReference type="NCBI Taxonomy" id="1447943"/>
    <lineage>
        <taxon>Eukaryota</taxon>
        <taxon>Fungi</taxon>
        <taxon>Dikarya</taxon>
        <taxon>Ascomycota</taxon>
        <taxon>Pezizomycotina</taxon>
        <taxon>Dothideomycetes</taxon>
        <taxon>Pleosporomycetidae</taxon>
        <taxon>Pleosporales</taxon>
        <taxon>Massarineae</taxon>
        <taxon>Didymosphaeriaceae</taxon>
        <taxon>Bimuria</taxon>
    </lineage>
</organism>
<gene>
    <name evidence="2" type="ORF">BU23DRAFT_551268</name>
</gene>
<evidence type="ECO:0000256" key="1">
    <source>
        <dbReference type="SAM" id="SignalP"/>
    </source>
</evidence>
<accession>A0A6A5VM91</accession>
<evidence type="ECO:0000313" key="3">
    <source>
        <dbReference type="Proteomes" id="UP000800036"/>
    </source>
</evidence>
<keyword evidence="3" id="KW-1185">Reference proteome</keyword>
<proteinExistence type="predicted"/>
<reference evidence="2" key="1">
    <citation type="journal article" date="2020" name="Stud. Mycol.">
        <title>101 Dothideomycetes genomes: a test case for predicting lifestyles and emergence of pathogens.</title>
        <authorList>
            <person name="Haridas S."/>
            <person name="Albert R."/>
            <person name="Binder M."/>
            <person name="Bloem J."/>
            <person name="Labutti K."/>
            <person name="Salamov A."/>
            <person name="Andreopoulos B."/>
            <person name="Baker S."/>
            <person name="Barry K."/>
            <person name="Bills G."/>
            <person name="Bluhm B."/>
            <person name="Cannon C."/>
            <person name="Castanera R."/>
            <person name="Culley D."/>
            <person name="Daum C."/>
            <person name="Ezra D."/>
            <person name="Gonzalez J."/>
            <person name="Henrissat B."/>
            <person name="Kuo A."/>
            <person name="Liang C."/>
            <person name="Lipzen A."/>
            <person name="Lutzoni F."/>
            <person name="Magnuson J."/>
            <person name="Mondo S."/>
            <person name="Nolan M."/>
            <person name="Ohm R."/>
            <person name="Pangilinan J."/>
            <person name="Park H.-J."/>
            <person name="Ramirez L."/>
            <person name="Alfaro M."/>
            <person name="Sun H."/>
            <person name="Tritt A."/>
            <person name="Yoshinaga Y."/>
            <person name="Zwiers L.-H."/>
            <person name="Turgeon B."/>
            <person name="Goodwin S."/>
            <person name="Spatafora J."/>
            <person name="Crous P."/>
            <person name="Grigoriev I."/>
        </authorList>
    </citation>
    <scope>NUCLEOTIDE SEQUENCE</scope>
    <source>
        <strain evidence="2">CBS 107.79</strain>
    </source>
</reference>
<feature type="signal peptide" evidence="1">
    <location>
        <begin position="1"/>
        <end position="18"/>
    </location>
</feature>